<proteinExistence type="predicted"/>
<feature type="compositionally biased region" description="Polar residues" evidence="2">
    <location>
        <begin position="98"/>
        <end position="107"/>
    </location>
</feature>
<dbReference type="VEuPathDB" id="FungiDB:PGTG_02419"/>
<feature type="compositionally biased region" description="Low complexity" evidence="2">
    <location>
        <begin position="86"/>
        <end position="97"/>
    </location>
</feature>
<evidence type="ECO:0000313" key="3">
    <source>
        <dbReference type="EMBL" id="EFP76958.1"/>
    </source>
</evidence>
<feature type="compositionally biased region" description="Pro residues" evidence="2">
    <location>
        <begin position="409"/>
        <end position="421"/>
    </location>
</feature>
<dbReference type="RefSeq" id="XP_003321377.1">
    <property type="nucleotide sequence ID" value="XM_003321329.1"/>
</dbReference>
<dbReference type="HOGENOM" id="CLU_020173_1_0_1"/>
<accession>E3JY33</accession>
<evidence type="ECO:0000256" key="2">
    <source>
        <dbReference type="SAM" id="MobiDB-lite"/>
    </source>
</evidence>
<feature type="region of interest" description="Disordered" evidence="2">
    <location>
        <begin position="392"/>
        <end position="421"/>
    </location>
</feature>
<dbReference type="STRING" id="418459.E3JY33"/>
<dbReference type="GeneID" id="10529225"/>
<dbReference type="InParanoid" id="E3JY33"/>
<feature type="compositionally biased region" description="Acidic residues" evidence="2">
    <location>
        <begin position="494"/>
        <end position="506"/>
    </location>
</feature>
<protein>
    <submittedName>
        <fullName evidence="3">Uncharacterized protein</fullName>
    </submittedName>
</protein>
<feature type="coiled-coil region" evidence="1">
    <location>
        <begin position="12"/>
        <end position="39"/>
    </location>
</feature>
<reference key="1">
    <citation type="submission" date="2007-01" db="EMBL/GenBank/DDBJ databases">
        <title>The Genome Sequence of Puccinia graminis f. sp. tritici Strain CRL 75-36-700-3.</title>
        <authorList>
            <consortium name="The Broad Institute Genome Sequencing Platform"/>
            <person name="Birren B."/>
            <person name="Lander E."/>
            <person name="Galagan J."/>
            <person name="Nusbaum C."/>
            <person name="Devon K."/>
            <person name="Cuomo C."/>
            <person name="Jaffe D."/>
            <person name="Butler J."/>
            <person name="Alvarez P."/>
            <person name="Gnerre S."/>
            <person name="Grabherr M."/>
            <person name="Mauceli E."/>
            <person name="Brockman W."/>
            <person name="Young S."/>
            <person name="LaButti K."/>
            <person name="Sykes S."/>
            <person name="DeCaprio D."/>
            <person name="Crawford M."/>
            <person name="Koehrsen M."/>
            <person name="Engels R."/>
            <person name="Montgomery P."/>
            <person name="Pearson M."/>
            <person name="Howarth C."/>
            <person name="Larson L."/>
            <person name="White J."/>
            <person name="Zeng Q."/>
            <person name="Kodira C."/>
            <person name="Yandava C."/>
            <person name="Alvarado L."/>
            <person name="O'Leary S."/>
            <person name="Szabo L."/>
            <person name="Dean R."/>
            <person name="Schein J."/>
        </authorList>
    </citation>
    <scope>NUCLEOTIDE SEQUENCE</scope>
    <source>
        <strain>CRL 75-36-700-3</strain>
    </source>
</reference>
<reference evidence="4" key="2">
    <citation type="journal article" date="2011" name="Proc. Natl. Acad. Sci. U.S.A.">
        <title>Obligate biotrophy features unraveled by the genomic analysis of rust fungi.</title>
        <authorList>
            <person name="Duplessis S."/>
            <person name="Cuomo C.A."/>
            <person name="Lin Y.-C."/>
            <person name="Aerts A."/>
            <person name="Tisserant E."/>
            <person name="Veneault-Fourrey C."/>
            <person name="Joly D.L."/>
            <person name="Hacquard S."/>
            <person name="Amselem J."/>
            <person name="Cantarel B.L."/>
            <person name="Chiu R."/>
            <person name="Coutinho P.M."/>
            <person name="Feau N."/>
            <person name="Field M."/>
            <person name="Frey P."/>
            <person name="Gelhaye E."/>
            <person name="Goldberg J."/>
            <person name="Grabherr M.G."/>
            <person name="Kodira C.D."/>
            <person name="Kohler A."/>
            <person name="Kuees U."/>
            <person name="Lindquist E.A."/>
            <person name="Lucas S.M."/>
            <person name="Mago R."/>
            <person name="Mauceli E."/>
            <person name="Morin E."/>
            <person name="Murat C."/>
            <person name="Pangilinan J.L."/>
            <person name="Park R."/>
            <person name="Pearson M."/>
            <person name="Quesneville H."/>
            <person name="Rouhier N."/>
            <person name="Sakthikumar S."/>
            <person name="Salamov A.A."/>
            <person name="Schmutz J."/>
            <person name="Selles B."/>
            <person name="Shapiro H."/>
            <person name="Tanguay P."/>
            <person name="Tuskan G.A."/>
            <person name="Henrissat B."/>
            <person name="Van de Peer Y."/>
            <person name="Rouze P."/>
            <person name="Ellis J.G."/>
            <person name="Dodds P.N."/>
            <person name="Schein J.E."/>
            <person name="Zhong S."/>
            <person name="Hamelin R.C."/>
            <person name="Grigoriev I.V."/>
            <person name="Szabo L.J."/>
            <person name="Martin F."/>
        </authorList>
    </citation>
    <scope>NUCLEOTIDE SEQUENCE [LARGE SCALE GENOMIC DNA]</scope>
    <source>
        <strain evidence="4">CRL 75-36-700-3 / race SCCL</strain>
    </source>
</reference>
<feature type="region of interest" description="Disordered" evidence="2">
    <location>
        <begin position="44"/>
        <end position="121"/>
    </location>
</feature>
<organism evidence="3 4">
    <name type="scientific">Puccinia graminis f. sp. tritici (strain CRL 75-36-700-3 / race SCCL)</name>
    <name type="common">Black stem rust fungus</name>
    <dbReference type="NCBI Taxonomy" id="418459"/>
    <lineage>
        <taxon>Eukaryota</taxon>
        <taxon>Fungi</taxon>
        <taxon>Dikarya</taxon>
        <taxon>Basidiomycota</taxon>
        <taxon>Pucciniomycotina</taxon>
        <taxon>Pucciniomycetes</taxon>
        <taxon>Pucciniales</taxon>
        <taxon>Pucciniaceae</taxon>
        <taxon>Puccinia</taxon>
    </lineage>
</organism>
<evidence type="ECO:0000256" key="1">
    <source>
        <dbReference type="SAM" id="Coils"/>
    </source>
</evidence>
<feature type="region of interest" description="Disordered" evidence="2">
    <location>
        <begin position="494"/>
        <end position="578"/>
    </location>
</feature>
<dbReference type="EMBL" id="DS178266">
    <property type="protein sequence ID" value="EFP76958.1"/>
    <property type="molecule type" value="Genomic_DNA"/>
</dbReference>
<dbReference type="KEGG" id="pgr:PGTG_02419"/>
<dbReference type="Proteomes" id="UP000008783">
    <property type="component" value="Unassembled WGS sequence"/>
</dbReference>
<evidence type="ECO:0000313" key="4">
    <source>
        <dbReference type="Proteomes" id="UP000008783"/>
    </source>
</evidence>
<dbReference type="OrthoDB" id="2505972at2759"/>
<dbReference type="AlphaFoldDB" id="E3JY33"/>
<feature type="compositionally biased region" description="Acidic residues" evidence="2">
    <location>
        <begin position="513"/>
        <end position="539"/>
    </location>
</feature>
<sequence>MASAADIENIVKSALERQAQQMQAQLESRDEAIARLMSQVELREAQPLASSSRKPAPQKAQPKRSPVPVKEPQASTSKGKQKAGTPNKSNNSNPANSQRTPTNQSKRVVTPKSDSPKVNPLQMISRNMPESFASTRDALYVHIKLIWNLIEQKTIPRPPHPDNLREFNSRFANAEDIERTAEDTLSAALIPANEVVTFKDLKTGRKKVRKGLVNLEEFFISYTQSVLARLGMRSWAPDLEDIPDLLYNEACRQAALKSFRQAAVGGAYAYMNVNKKYVADLSLLIPAYNHYVHYLQASRYNREKTQTGKFRMDEERKVISKARERLRDSRLKFALAQALPKRYQKIISDVNCHSDDEYDPKLKAYVIKTLRFRSANATKFFRRLDAAIQTSDELDGKRPQRRQRIVPATPHPSQFPKPPKGQPLDFYNPDWFNELLPQQRMDVANTREVAFLPDASQSLMGKRLASEKLSDRKFIAHFFDQLSKPYDLTHEIEENGEDDESTDAEQDAGSGGEEIDLEGTSDEEDEDYEEEQEDADFVDDSMQTSDRDNDDGNNEEEEFAREARYNAMLVDDDESAWS</sequence>
<feature type="compositionally biased region" description="Acidic residues" evidence="2">
    <location>
        <begin position="548"/>
        <end position="559"/>
    </location>
</feature>
<gene>
    <name evidence="3" type="ORF">PGTG_02419</name>
</gene>
<name>E3JY33_PUCGT</name>
<dbReference type="eggNOG" id="ENOG502SSVU">
    <property type="taxonomic scope" value="Eukaryota"/>
</dbReference>
<keyword evidence="4" id="KW-1185">Reference proteome</keyword>
<keyword evidence="1" id="KW-0175">Coiled coil</keyword>